<dbReference type="GO" id="GO:0008643">
    <property type="term" value="P:carbohydrate transport"/>
    <property type="evidence" value="ECO:0007669"/>
    <property type="project" value="InterPro"/>
</dbReference>
<protein>
    <submittedName>
        <fullName evidence="2">MFS transporter</fullName>
    </submittedName>
</protein>
<dbReference type="GO" id="GO:0005886">
    <property type="term" value="C:plasma membrane"/>
    <property type="evidence" value="ECO:0007669"/>
    <property type="project" value="TreeGrafter"/>
</dbReference>
<dbReference type="InterPro" id="IPR036259">
    <property type="entry name" value="MFS_trans_sf"/>
</dbReference>
<feature type="transmembrane region" description="Helical" evidence="1">
    <location>
        <begin position="245"/>
        <end position="267"/>
    </location>
</feature>
<organism evidence="2 3">
    <name type="scientific">Candidatus Blautia merdavium</name>
    <dbReference type="NCBI Taxonomy" id="2838494"/>
    <lineage>
        <taxon>Bacteria</taxon>
        <taxon>Bacillati</taxon>
        <taxon>Bacillota</taxon>
        <taxon>Clostridia</taxon>
        <taxon>Lachnospirales</taxon>
        <taxon>Lachnospiraceae</taxon>
        <taxon>Blautia</taxon>
    </lineage>
</organism>
<feature type="transmembrane region" description="Helical" evidence="1">
    <location>
        <begin position="128"/>
        <end position="146"/>
    </location>
</feature>
<feature type="transmembrane region" description="Helical" evidence="1">
    <location>
        <begin position="101"/>
        <end position="122"/>
    </location>
</feature>
<feature type="transmembrane region" description="Helical" evidence="1">
    <location>
        <begin position="203"/>
        <end position="224"/>
    </location>
</feature>
<reference evidence="2" key="2">
    <citation type="submission" date="2021-04" db="EMBL/GenBank/DDBJ databases">
        <authorList>
            <person name="Gilroy R."/>
        </authorList>
    </citation>
    <scope>NUCLEOTIDE SEQUENCE</scope>
    <source>
        <strain evidence="2">ChiBcec2-3848</strain>
    </source>
</reference>
<dbReference type="AlphaFoldDB" id="A0A9D2TBK9"/>
<reference evidence="2" key="1">
    <citation type="journal article" date="2021" name="PeerJ">
        <title>Extensive microbial diversity within the chicken gut microbiome revealed by metagenomics and culture.</title>
        <authorList>
            <person name="Gilroy R."/>
            <person name="Ravi A."/>
            <person name="Getino M."/>
            <person name="Pursley I."/>
            <person name="Horton D.L."/>
            <person name="Alikhan N.F."/>
            <person name="Baker D."/>
            <person name="Gharbi K."/>
            <person name="Hall N."/>
            <person name="Watson M."/>
            <person name="Adriaenssens E.M."/>
            <person name="Foster-Nyarko E."/>
            <person name="Jarju S."/>
            <person name="Secka A."/>
            <person name="Antonio M."/>
            <person name="Oren A."/>
            <person name="Chaudhuri R.R."/>
            <person name="La Ragione R."/>
            <person name="Hildebrand F."/>
            <person name="Pallen M.J."/>
        </authorList>
    </citation>
    <scope>NUCLEOTIDE SEQUENCE</scope>
    <source>
        <strain evidence="2">ChiBcec2-3848</strain>
    </source>
</reference>
<accession>A0A9D2TBK9</accession>
<dbReference type="EMBL" id="DWVZ01000074">
    <property type="protein sequence ID" value="HJC63086.1"/>
    <property type="molecule type" value="Genomic_DNA"/>
</dbReference>
<name>A0A9D2TBK9_9FIRM</name>
<dbReference type="InterPro" id="IPR001927">
    <property type="entry name" value="Na/Gal_symport"/>
</dbReference>
<comment type="caution">
    <text evidence="2">The sequence shown here is derived from an EMBL/GenBank/DDBJ whole genome shotgun (WGS) entry which is preliminary data.</text>
</comment>
<feature type="non-terminal residue" evidence="2">
    <location>
        <position position="465"/>
    </location>
</feature>
<evidence type="ECO:0000313" key="3">
    <source>
        <dbReference type="Proteomes" id="UP000823886"/>
    </source>
</evidence>
<dbReference type="SUPFAM" id="SSF103473">
    <property type="entry name" value="MFS general substrate transporter"/>
    <property type="match status" value="1"/>
</dbReference>
<feature type="transmembrane region" description="Helical" evidence="1">
    <location>
        <begin position="166"/>
        <end position="191"/>
    </location>
</feature>
<sequence>MAGRGIPELLNYRQKGKDMNEFIKVPVSEKLAYCFGDPALTLMYTMTATLLTYFYTNVAGISAGAVGMIMLVSRVFDGFSDVLMGTIIDRTHSKYGKARIWILRLILPYAAAAVLLFTMPPLGKYGKIIYAFITYNIMNTVVYTAISQPFHALGSLMSRDRRERDVICNIRMILSMTASMVITAFTLPLINQVAEWIQSQQKAWILVTAAYAVISAFVLLNTYMTCTERVSAGKKEKEDIPFLEAFRATVTNRYFLIALGLMIFYTVYQTIIGTDLTYYCQYVLGNVNLVTPLSAAEKIATITGIAILPKILPKYGKRNLICLGCIVGVLGQLLFLVNYTSLPLGVVSCILRGVGIAPFYGVQYALPGDAIEYGHWKTGKRIEGLMFSSMSMGQKAGSGLTSAVMGWVLSRALFDGTKATAAEQADSAVEVIKGLYLYVPIAVWVIMFVIAAFYKLDKVYDKMTQ</sequence>
<dbReference type="PANTHER" id="PTHR11328">
    <property type="entry name" value="MAJOR FACILITATOR SUPERFAMILY DOMAIN-CONTAINING PROTEIN"/>
    <property type="match status" value="1"/>
</dbReference>
<feature type="transmembrane region" description="Helical" evidence="1">
    <location>
        <begin position="435"/>
        <end position="454"/>
    </location>
</feature>
<feature type="transmembrane region" description="Helical" evidence="1">
    <location>
        <begin position="320"/>
        <end position="337"/>
    </location>
</feature>
<dbReference type="PANTHER" id="PTHR11328:SF24">
    <property type="entry name" value="MAJOR FACILITATOR SUPERFAMILY (MFS) PROFILE DOMAIN-CONTAINING PROTEIN"/>
    <property type="match status" value="1"/>
</dbReference>
<dbReference type="InterPro" id="IPR039672">
    <property type="entry name" value="MFS_2"/>
</dbReference>
<keyword evidence="1" id="KW-0472">Membrane</keyword>
<dbReference type="CDD" id="cd17332">
    <property type="entry name" value="MFS_MelB_like"/>
    <property type="match status" value="1"/>
</dbReference>
<dbReference type="Proteomes" id="UP000823886">
    <property type="component" value="Unassembled WGS sequence"/>
</dbReference>
<evidence type="ECO:0000313" key="2">
    <source>
        <dbReference type="EMBL" id="HJC63086.1"/>
    </source>
</evidence>
<dbReference type="NCBIfam" id="TIGR00792">
    <property type="entry name" value="gph"/>
    <property type="match status" value="1"/>
</dbReference>
<dbReference type="Gene3D" id="1.20.1250.20">
    <property type="entry name" value="MFS general substrate transporter like domains"/>
    <property type="match status" value="2"/>
</dbReference>
<feature type="transmembrane region" description="Helical" evidence="1">
    <location>
        <begin position="50"/>
        <end position="72"/>
    </location>
</feature>
<dbReference type="Pfam" id="PF13347">
    <property type="entry name" value="MFS_2"/>
    <property type="match status" value="1"/>
</dbReference>
<evidence type="ECO:0000256" key="1">
    <source>
        <dbReference type="SAM" id="Phobius"/>
    </source>
</evidence>
<keyword evidence="1" id="KW-1133">Transmembrane helix</keyword>
<gene>
    <name evidence="2" type="ORF">H9753_05645</name>
</gene>
<proteinExistence type="predicted"/>
<dbReference type="GO" id="GO:0006814">
    <property type="term" value="P:sodium ion transport"/>
    <property type="evidence" value="ECO:0007669"/>
    <property type="project" value="InterPro"/>
</dbReference>
<dbReference type="GO" id="GO:0015293">
    <property type="term" value="F:symporter activity"/>
    <property type="evidence" value="ECO:0007669"/>
    <property type="project" value="InterPro"/>
</dbReference>
<keyword evidence="1" id="KW-0812">Transmembrane</keyword>